<keyword evidence="1 12" id="KW-0813">Transport</keyword>
<evidence type="ECO:0000313" key="14">
    <source>
        <dbReference type="EMBL" id="ELU17767.1"/>
    </source>
</evidence>
<dbReference type="Gene3D" id="2.70.170.10">
    <property type="entry name" value="Neurotransmitter-gated ion-channel ligand-binding domain"/>
    <property type="match status" value="1"/>
</dbReference>
<keyword evidence="9" id="KW-1071">Ligand-gated ion channel</keyword>
<dbReference type="AlphaFoldDB" id="R7VGT6"/>
<evidence type="ECO:0000256" key="1">
    <source>
        <dbReference type="ARBA" id="ARBA00022448"/>
    </source>
</evidence>
<evidence type="ECO:0000256" key="4">
    <source>
        <dbReference type="ARBA" id="ARBA00022989"/>
    </source>
</evidence>
<dbReference type="PANTHER" id="PTHR18945">
    <property type="entry name" value="NEUROTRANSMITTER GATED ION CHANNEL"/>
    <property type="match status" value="1"/>
</dbReference>
<evidence type="ECO:0000256" key="7">
    <source>
        <dbReference type="ARBA" id="ARBA00023136"/>
    </source>
</evidence>
<comment type="caution">
    <text evidence="12">Lacks conserved residue(s) required for the propagation of feature annotation.</text>
</comment>
<dbReference type="InterPro" id="IPR006202">
    <property type="entry name" value="Neur_chan_lig-bd"/>
</dbReference>
<evidence type="ECO:0000256" key="10">
    <source>
        <dbReference type="ARBA" id="ARBA00023303"/>
    </source>
</evidence>
<feature type="transmembrane region" description="Helical" evidence="12">
    <location>
        <begin position="270"/>
        <end position="298"/>
    </location>
</feature>
<name>R7VGT6_CAPTE</name>
<dbReference type="EMBL" id="AMQN01035505">
    <property type="status" value="NOT_ANNOTATED_CDS"/>
    <property type="molecule type" value="Genomic_DNA"/>
</dbReference>
<keyword evidence="5" id="KW-0770">Synapse</keyword>
<comment type="similarity">
    <text evidence="12">Belongs to the ligand-gated ion channel (TC 1.A.9) family.</text>
</comment>
<keyword evidence="8" id="KW-0675">Receptor</keyword>
<dbReference type="InterPro" id="IPR036734">
    <property type="entry name" value="Neur_chan_lig-bd_sf"/>
</dbReference>
<dbReference type="Gene3D" id="1.20.58.390">
    <property type="entry name" value="Neurotransmitter-gated ion-channel transmembrane domain"/>
    <property type="match status" value="1"/>
</dbReference>
<organism evidence="14">
    <name type="scientific">Capitella teleta</name>
    <name type="common">Polychaete worm</name>
    <dbReference type="NCBI Taxonomy" id="283909"/>
    <lineage>
        <taxon>Eukaryota</taxon>
        <taxon>Metazoa</taxon>
        <taxon>Spiralia</taxon>
        <taxon>Lophotrochozoa</taxon>
        <taxon>Annelida</taxon>
        <taxon>Polychaeta</taxon>
        <taxon>Sedentaria</taxon>
        <taxon>Scolecida</taxon>
        <taxon>Capitellidae</taxon>
        <taxon>Capitella</taxon>
    </lineage>
</organism>
<gene>
    <name evidence="14" type="ORF">CAPTEDRAFT_199412</name>
</gene>
<feature type="transmembrane region" description="Helical" evidence="12">
    <location>
        <begin position="182"/>
        <end position="200"/>
    </location>
</feature>
<reference evidence="14 16" key="2">
    <citation type="journal article" date="2013" name="Nature">
        <title>Insights into bilaterian evolution from three spiralian genomes.</title>
        <authorList>
            <person name="Simakov O."/>
            <person name="Marletaz F."/>
            <person name="Cho S.J."/>
            <person name="Edsinger-Gonzales E."/>
            <person name="Havlak P."/>
            <person name="Hellsten U."/>
            <person name="Kuo D.H."/>
            <person name="Larsson T."/>
            <person name="Lv J."/>
            <person name="Arendt D."/>
            <person name="Savage R."/>
            <person name="Osoegawa K."/>
            <person name="de Jong P."/>
            <person name="Grimwood J."/>
            <person name="Chapman J.A."/>
            <person name="Shapiro H."/>
            <person name="Aerts A."/>
            <person name="Otillar R.P."/>
            <person name="Terry A.Y."/>
            <person name="Boore J.L."/>
            <person name="Grigoriev I.V."/>
            <person name="Lindberg D.R."/>
            <person name="Seaver E.C."/>
            <person name="Weisblat D.A."/>
            <person name="Putnam N.H."/>
            <person name="Rokhsar D.S."/>
        </authorList>
    </citation>
    <scope>NUCLEOTIDE SEQUENCE</scope>
    <source>
        <strain evidence="14 16">I ESC-2004</strain>
    </source>
</reference>
<dbReference type="InterPro" id="IPR002394">
    <property type="entry name" value="Nicotinic_acetylcholine_rcpt"/>
</dbReference>
<dbReference type="GO" id="GO:0004888">
    <property type="term" value="F:transmembrane signaling receptor activity"/>
    <property type="evidence" value="ECO:0007669"/>
    <property type="project" value="InterPro"/>
</dbReference>
<feature type="domain" description="Neurotransmitter-gated ion-channel ligand-binding" evidence="13">
    <location>
        <begin position="27"/>
        <end position="176"/>
    </location>
</feature>
<dbReference type="PRINTS" id="PR00254">
    <property type="entry name" value="NICOTINICR"/>
</dbReference>
<evidence type="ECO:0000256" key="5">
    <source>
        <dbReference type="ARBA" id="ARBA00023018"/>
    </source>
</evidence>
<reference evidence="15" key="3">
    <citation type="submission" date="2015-06" db="UniProtKB">
        <authorList>
            <consortium name="EnsemblMetazoa"/>
        </authorList>
    </citation>
    <scope>IDENTIFICATION</scope>
</reference>
<dbReference type="EnsemblMetazoa" id="CapteT199412">
    <property type="protein sequence ID" value="CapteP199412"/>
    <property type="gene ID" value="CapteG199412"/>
</dbReference>
<keyword evidence="7 12" id="KW-0472">Membrane</keyword>
<keyword evidence="6 12" id="KW-0406">Ion transport</keyword>
<keyword evidence="4 12" id="KW-1133">Transmembrane helix</keyword>
<protein>
    <recommendedName>
        <fullName evidence="13">Neurotransmitter-gated ion-channel ligand-binding domain-containing protein</fullName>
    </recommendedName>
</protein>
<evidence type="ECO:0000256" key="9">
    <source>
        <dbReference type="ARBA" id="ARBA00023286"/>
    </source>
</evidence>
<reference evidence="16" key="1">
    <citation type="submission" date="2012-12" db="EMBL/GenBank/DDBJ databases">
        <authorList>
            <person name="Hellsten U."/>
            <person name="Grimwood J."/>
            <person name="Chapman J.A."/>
            <person name="Shapiro H."/>
            <person name="Aerts A."/>
            <person name="Otillar R.P."/>
            <person name="Terry A.Y."/>
            <person name="Boore J.L."/>
            <person name="Simakov O."/>
            <person name="Marletaz F."/>
            <person name="Cho S.-J."/>
            <person name="Edsinger-Gonzales E."/>
            <person name="Havlak P."/>
            <person name="Kuo D.-H."/>
            <person name="Larsson T."/>
            <person name="Lv J."/>
            <person name="Arendt D."/>
            <person name="Savage R."/>
            <person name="Osoegawa K."/>
            <person name="de Jong P."/>
            <person name="Lindberg D.R."/>
            <person name="Seaver E.C."/>
            <person name="Weisblat D.A."/>
            <person name="Putnam N.H."/>
            <person name="Grigoriev I.V."/>
            <person name="Rokhsar D.S."/>
        </authorList>
    </citation>
    <scope>NUCLEOTIDE SEQUENCE</scope>
    <source>
        <strain evidence="16">I ESC-2004</strain>
    </source>
</reference>
<dbReference type="FunFam" id="2.70.170.10:FF:000028">
    <property type="entry name" value="AcetylCholine Receptor"/>
    <property type="match status" value="1"/>
</dbReference>
<comment type="subcellular location">
    <subcellularLocation>
        <location evidence="11">Synaptic cell membrane</location>
        <topology evidence="11">Multi-pass membrane protein</topology>
    </subcellularLocation>
</comment>
<dbReference type="InterPro" id="IPR036719">
    <property type="entry name" value="Neuro-gated_channel_TM_sf"/>
</dbReference>
<dbReference type="Proteomes" id="UP000014760">
    <property type="component" value="Unassembled WGS sequence"/>
</dbReference>
<evidence type="ECO:0000256" key="8">
    <source>
        <dbReference type="ARBA" id="ARBA00023170"/>
    </source>
</evidence>
<keyword evidence="10 12" id="KW-0407">Ion channel</keyword>
<evidence type="ECO:0000259" key="13">
    <source>
        <dbReference type="Pfam" id="PF02931"/>
    </source>
</evidence>
<keyword evidence="3 12" id="KW-0812">Transmembrane</keyword>
<accession>R7VGT6</accession>
<evidence type="ECO:0000256" key="3">
    <source>
        <dbReference type="ARBA" id="ARBA00022692"/>
    </source>
</evidence>
<evidence type="ECO:0000256" key="6">
    <source>
        <dbReference type="ARBA" id="ARBA00023065"/>
    </source>
</evidence>
<dbReference type="PRINTS" id="PR00252">
    <property type="entry name" value="NRIONCHANNEL"/>
</dbReference>
<evidence type="ECO:0000313" key="15">
    <source>
        <dbReference type="EnsemblMetazoa" id="CapteP199412"/>
    </source>
</evidence>
<sequence length="391" mass="44402">MMLQEKLLTNYSTTVRPVRNHSHPVNNWVDEYLRWNEADYGGIDATRLKADQIWRPDIHLYNNMDKSFDFIDTLPIIYYDGTILHMIPIVLKSSCAVDVSNFPFDSQNCTLTFGSWTYNGNKVNLTNRGLRLTKIGVESSEFKITEFNSMRPSVTYDCCPEPYLNAKYTLLLKRRTDHATHFIMSPCIICSLLIPFIFLLPRETNDKIIYGKIIDWSCDFRPIRAIAGIGQLIANVLVFGEFEAIVPHAYPRVPTKGLKPWLCNPMPTQFQLLGILFMVNLVLTGLALVFTVATNGVWKRSQKKKPVPGFLRTAFLGICGRVCFVHRDDFLQEAEADSYSPLEVSSSSTEQDAEKAAKMIAAAEWCQLAAILDRMFFVLFSVLVIITAIAQ</sequence>
<evidence type="ECO:0000256" key="2">
    <source>
        <dbReference type="ARBA" id="ARBA00022475"/>
    </source>
</evidence>
<feature type="transmembrane region" description="Helical" evidence="12">
    <location>
        <begin position="368"/>
        <end position="390"/>
    </location>
</feature>
<dbReference type="HOGENOM" id="CLU_018074_0_4_1"/>
<keyword evidence="16" id="KW-1185">Reference proteome</keyword>
<dbReference type="CDD" id="cd18997">
    <property type="entry name" value="LGIC_ECD_nAChR"/>
    <property type="match status" value="1"/>
</dbReference>
<dbReference type="InterPro" id="IPR006201">
    <property type="entry name" value="Neur_channel"/>
</dbReference>
<dbReference type="GO" id="GO:0022848">
    <property type="term" value="F:acetylcholine-gated monoatomic cation-selective channel activity"/>
    <property type="evidence" value="ECO:0007669"/>
    <property type="project" value="InterPro"/>
</dbReference>
<evidence type="ECO:0000313" key="16">
    <source>
        <dbReference type="Proteomes" id="UP000014760"/>
    </source>
</evidence>
<dbReference type="OrthoDB" id="6108060at2759"/>
<dbReference type="Pfam" id="PF02931">
    <property type="entry name" value="Neur_chan_LBD"/>
    <property type="match status" value="1"/>
</dbReference>
<dbReference type="GO" id="GO:0045211">
    <property type="term" value="C:postsynaptic membrane"/>
    <property type="evidence" value="ECO:0007669"/>
    <property type="project" value="InterPro"/>
</dbReference>
<dbReference type="EMBL" id="KB292322">
    <property type="protein sequence ID" value="ELU17767.1"/>
    <property type="molecule type" value="Genomic_DNA"/>
</dbReference>
<keyword evidence="2" id="KW-1003">Cell membrane</keyword>
<proteinExistence type="inferred from homology"/>
<evidence type="ECO:0000256" key="11">
    <source>
        <dbReference type="ARBA" id="ARBA00034099"/>
    </source>
</evidence>
<dbReference type="InterPro" id="IPR038050">
    <property type="entry name" value="Neuro_actylchol_rec"/>
</dbReference>
<dbReference type="STRING" id="283909.R7VGT6"/>
<evidence type="ECO:0000256" key="12">
    <source>
        <dbReference type="RuleBase" id="RU000687"/>
    </source>
</evidence>
<dbReference type="PROSITE" id="PS00236">
    <property type="entry name" value="NEUROTR_ION_CHANNEL"/>
    <property type="match status" value="1"/>
</dbReference>
<dbReference type="SUPFAM" id="SSF90112">
    <property type="entry name" value="Neurotransmitter-gated ion-channel transmembrane pore"/>
    <property type="match status" value="1"/>
</dbReference>
<dbReference type="InterPro" id="IPR018000">
    <property type="entry name" value="Neurotransmitter_ion_chnl_CS"/>
</dbReference>
<dbReference type="SUPFAM" id="SSF63712">
    <property type="entry name" value="Nicotinic receptor ligand binding domain-like"/>
    <property type="match status" value="1"/>
</dbReference>